<dbReference type="EMBL" id="FNZU01000003">
    <property type="protein sequence ID" value="SEK53825.1"/>
    <property type="molecule type" value="Genomic_DNA"/>
</dbReference>
<dbReference type="STRING" id="426702.SAMN04488099_103180"/>
<reference evidence="3" key="1">
    <citation type="submission" date="2016-10" db="EMBL/GenBank/DDBJ databases">
        <authorList>
            <person name="Varghese N."/>
            <person name="Submissions S."/>
        </authorList>
    </citation>
    <scope>NUCLEOTIDE SEQUENCE [LARGE SCALE GENOMIC DNA]</scope>
    <source>
        <strain evidence="3">DSM 19183</strain>
    </source>
</reference>
<dbReference type="RefSeq" id="WP_091479400.1">
    <property type="nucleotide sequence ID" value="NZ_BJYC01000006.1"/>
</dbReference>
<evidence type="ECO:0000259" key="1">
    <source>
        <dbReference type="PROSITE" id="PS51372"/>
    </source>
</evidence>
<keyword evidence="3" id="KW-1185">Reference proteome</keyword>
<gene>
    <name evidence="2" type="ORF">SAMN04488099_103180</name>
</gene>
<evidence type="ECO:0000313" key="2">
    <source>
        <dbReference type="EMBL" id="SEK53825.1"/>
    </source>
</evidence>
<sequence length="117" mass="13425">MIQEKLAVLKNSQVIDDEAYNYSQDAIEYLKKRKLIEQDDEADVFITHLAMATARQQTDEVIASVDESIKNEIQQSEHYEKAVDVWNELKQLAPTKFGSGEEGYFLLHLVTMMQTNG</sequence>
<dbReference type="InterPro" id="IPR011608">
    <property type="entry name" value="PRD"/>
</dbReference>
<dbReference type="Pfam" id="PF00874">
    <property type="entry name" value="PRD"/>
    <property type="match status" value="1"/>
</dbReference>
<name>A0A1H7I003_9LACT</name>
<organism evidence="2 3">
    <name type="scientific">Alkalibacterium pelagium</name>
    <dbReference type="NCBI Taxonomy" id="426702"/>
    <lineage>
        <taxon>Bacteria</taxon>
        <taxon>Bacillati</taxon>
        <taxon>Bacillota</taxon>
        <taxon>Bacilli</taxon>
        <taxon>Lactobacillales</taxon>
        <taxon>Carnobacteriaceae</taxon>
        <taxon>Alkalibacterium</taxon>
    </lineage>
</organism>
<proteinExistence type="predicted"/>
<dbReference type="PROSITE" id="PS51372">
    <property type="entry name" value="PRD_2"/>
    <property type="match status" value="1"/>
</dbReference>
<dbReference type="InterPro" id="IPR036634">
    <property type="entry name" value="PRD_sf"/>
</dbReference>
<dbReference type="Gene3D" id="1.10.1790.10">
    <property type="entry name" value="PRD domain"/>
    <property type="match status" value="1"/>
</dbReference>
<evidence type="ECO:0000313" key="3">
    <source>
        <dbReference type="Proteomes" id="UP000199081"/>
    </source>
</evidence>
<dbReference type="AlphaFoldDB" id="A0A1H7I003"/>
<protein>
    <submittedName>
        <fullName evidence="2">PRD domain-containing protein</fullName>
    </submittedName>
</protein>
<dbReference type="Proteomes" id="UP000199081">
    <property type="component" value="Unassembled WGS sequence"/>
</dbReference>
<accession>A0A1H7I003</accession>
<feature type="domain" description="PRD" evidence="1">
    <location>
        <begin position="14"/>
        <end position="117"/>
    </location>
</feature>
<dbReference type="GO" id="GO:0006355">
    <property type="term" value="P:regulation of DNA-templated transcription"/>
    <property type="evidence" value="ECO:0007669"/>
    <property type="project" value="InterPro"/>
</dbReference>
<dbReference type="SUPFAM" id="SSF63520">
    <property type="entry name" value="PTS-regulatory domain, PRD"/>
    <property type="match status" value="1"/>
</dbReference>